<dbReference type="PROSITE" id="PS50011">
    <property type="entry name" value="PROTEIN_KINASE_DOM"/>
    <property type="match status" value="1"/>
</dbReference>
<name>A0A8S1LVF5_9CILI</name>
<dbReference type="GO" id="GO:0005829">
    <property type="term" value="C:cytosol"/>
    <property type="evidence" value="ECO:0007669"/>
    <property type="project" value="TreeGrafter"/>
</dbReference>
<dbReference type="InterPro" id="IPR008271">
    <property type="entry name" value="Ser/Thr_kinase_AS"/>
</dbReference>
<dbReference type="InterPro" id="IPR045269">
    <property type="entry name" value="Atg1-like"/>
</dbReference>
<dbReference type="GO" id="GO:0010506">
    <property type="term" value="P:regulation of autophagy"/>
    <property type="evidence" value="ECO:0007669"/>
    <property type="project" value="InterPro"/>
</dbReference>
<keyword evidence="7" id="KW-1185">Reference proteome</keyword>
<comment type="caution">
    <text evidence="6">The sequence shown here is derived from an EMBL/GenBank/DDBJ whole genome shotgun (WGS) entry which is preliminary data.</text>
</comment>
<evidence type="ECO:0000313" key="7">
    <source>
        <dbReference type="Proteomes" id="UP000692954"/>
    </source>
</evidence>
<dbReference type="GO" id="GO:0005776">
    <property type="term" value="C:autophagosome"/>
    <property type="evidence" value="ECO:0007669"/>
    <property type="project" value="TreeGrafter"/>
</dbReference>
<evidence type="ECO:0000313" key="6">
    <source>
        <dbReference type="EMBL" id="CAD8069591.1"/>
    </source>
</evidence>
<sequence length="415" mass="49084">MIQNQDVILEINGFQIDLTQEISRGAQGQIFACKSKQNTNQQFCAKIITILDDNQKFCKREKKIGEMISNNQKNPNLVAIYQIDQIEDKIVIIMERCEGNLHQLMEQKKFNDFEIFDFIQQFLNGYKTLYDLKIIHKDIKPENILIKNENGKIIYKITDFGISKIQENVGDKDITRQGTKAYSAPEVGLIIQDQEIQQNLSHIQDQSVIDIYSLGLMLYQLIFQKLPFQTKRIQIQRFFEETKKSPLKIKENTQYARLIEKMLLYNPQERYSFLELNQQLQQFKLQNDSQPEFKQVLNQNRPSILETEIEQNQNQENKNSIFNNQNDNKQQIYNSQQKLNCQFKPIKDNKQQLNQNQVNQNGNLQFQNDIKQQFNNNQQNNNLNFQPTKDNNQQFNSNFKMILNNNLIIINKIII</sequence>
<keyword evidence="1" id="KW-0808">Transferase</keyword>
<dbReference type="PANTHER" id="PTHR24348:SF22">
    <property type="entry name" value="NON-SPECIFIC SERINE_THREONINE PROTEIN KINASE"/>
    <property type="match status" value="1"/>
</dbReference>
<gene>
    <name evidence="6" type="ORF">PSON_ATCC_30995.1.T0250359</name>
</gene>
<dbReference type="GO" id="GO:0005524">
    <property type="term" value="F:ATP binding"/>
    <property type="evidence" value="ECO:0007669"/>
    <property type="project" value="UniProtKB-KW"/>
</dbReference>
<dbReference type="PROSITE" id="PS00108">
    <property type="entry name" value="PROTEIN_KINASE_ST"/>
    <property type="match status" value="1"/>
</dbReference>
<dbReference type="GO" id="GO:0016020">
    <property type="term" value="C:membrane"/>
    <property type="evidence" value="ECO:0007669"/>
    <property type="project" value="TreeGrafter"/>
</dbReference>
<dbReference type="Pfam" id="PF00069">
    <property type="entry name" value="Pkinase"/>
    <property type="match status" value="1"/>
</dbReference>
<keyword evidence="3" id="KW-0418">Kinase</keyword>
<dbReference type="SMART" id="SM00220">
    <property type="entry name" value="S_TKc"/>
    <property type="match status" value="1"/>
</dbReference>
<dbReference type="GO" id="GO:0000407">
    <property type="term" value="C:phagophore assembly site"/>
    <property type="evidence" value="ECO:0007669"/>
    <property type="project" value="TreeGrafter"/>
</dbReference>
<reference evidence="6" key="1">
    <citation type="submission" date="2021-01" db="EMBL/GenBank/DDBJ databases">
        <authorList>
            <consortium name="Genoscope - CEA"/>
            <person name="William W."/>
        </authorList>
    </citation>
    <scope>NUCLEOTIDE SEQUENCE</scope>
</reference>
<protein>
    <recommendedName>
        <fullName evidence="5">Protein kinase domain-containing protein</fullName>
    </recommendedName>
</protein>
<dbReference type="EMBL" id="CAJJDN010000025">
    <property type="protein sequence ID" value="CAD8069591.1"/>
    <property type="molecule type" value="Genomic_DNA"/>
</dbReference>
<dbReference type="GO" id="GO:0000045">
    <property type="term" value="P:autophagosome assembly"/>
    <property type="evidence" value="ECO:0007669"/>
    <property type="project" value="TreeGrafter"/>
</dbReference>
<dbReference type="OrthoDB" id="312768at2759"/>
<evidence type="ECO:0000256" key="2">
    <source>
        <dbReference type="ARBA" id="ARBA00022741"/>
    </source>
</evidence>
<organism evidence="6 7">
    <name type="scientific">Paramecium sonneborni</name>
    <dbReference type="NCBI Taxonomy" id="65129"/>
    <lineage>
        <taxon>Eukaryota</taxon>
        <taxon>Sar</taxon>
        <taxon>Alveolata</taxon>
        <taxon>Ciliophora</taxon>
        <taxon>Intramacronucleata</taxon>
        <taxon>Oligohymenophorea</taxon>
        <taxon>Peniculida</taxon>
        <taxon>Parameciidae</taxon>
        <taxon>Paramecium</taxon>
    </lineage>
</organism>
<evidence type="ECO:0000256" key="1">
    <source>
        <dbReference type="ARBA" id="ARBA00022679"/>
    </source>
</evidence>
<proteinExistence type="predicted"/>
<evidence type="ECO:0000259" key="5">
    <source>
        <dbReference type="PROSITE" id="PS50011"/>
    </source>
</evidence>
<dbReference type="AlphaFoldDB" id="A0A8S1LVF5"/>
<dbReference type="Proteomes" id="UP000692954">
    <property type="component" value="Unassembled WGS sequence"/>
</dbReference>
<keyword evidence="4" id="KW-0067">ATP-binding</keyword>
<dbReference type="PANTHER" id="PTHR24348">
    <property type="entry name" value="SERINE/THREONINE-PROTEIN KINASE UNC-51-RELATED"/>
    <property type="match status" value="1"/>
</dbReference>
<feature type="domain" description="Protein kinase" evidence="5">
    <location>
        <begin position="16"/>
        <end position="284"/>
    </location>
</feature>
<keyword evidence="2" id="KW-0547">Nucleotide-binding</keyword>
<dbReference type="GO" id="GO:0004674">
    <property type="term" value="F:protein serine/threonine kinase activity"/>
    <property type="evidence" value="ECO:0007669"/>
    <property type="project" value="InterPro"/>
</dbReference>
<evidence type="ECO:0000256" key="4">
    <source>
        <dbReference type="ARBA" id="ARBA00022840"/>
    </source>
</evidence>
<evidence type="ECO:0000256" key="3">
    <source>
        <dbReference type="ARBA" id="ARBA00022777"/>
    </source>
</evidence>
<accession>A0A8S1LVF5</accession>
<dbReference type="InterPro" id="IPR000719">
    <property type="entry name" value="Prot_kinase_dom"/>
</dbReference>